<dbReference type="KEGG" id="ssl:SS1G_04906"/>
<gene>
    <name evidence="8" type="ORF">SS1G_04906</name>
</gene>
<comment type="subcellular location">
    <subcellularLocation>
        <location evidence="1">Membrane</location>
        <topology evidence="1">Multi-pass membrane protein</topology>
    </subcellularLocation>
</comment>
<evidence type="ECO:0000313" key="9">
    <source>
        <dbReference type="Proteomes" id="UP000001312"/>
    </source>
</evidence>
<evidence type="ECO:0000259" key="7">
    <source>
        <dbReference type="Pfam" id="PF20684"/>
    </source>
</evidence>
<dbReference type="GO" id="GO:0016020">
    <property type="term" value="C:membrane"/>
    <property type="evidence" value="ECO:0007669"/>
    <property type="project" value="UniProtKB-SubCell"/>
</dbReference>
<feature type="transmembrane region" description="Helical" evidence="6">
    <location>
        <begin position="227"/>
        <end position="248"/>
    </location>
</feature>
<evidence type="ECO:0000256" key="6">
    <source>
        <dbReference type="SAM" id="Phobius"/>
    </source>
</evidence>
<keyword evidence="3 6" id="KW-1133">Transmembrane helix</keyword>
<dbReference type="InterPro" id="IPR049326">
    <property type="entry name" value="Rhodopsin_dom_fungi"/>
</dbReference>
<keyword evidence="4 6" id="KW-0472">Membrane</keyword>
<dbReference type="GeneID" id="5489931"/>
<proteinExistence type="inferred from homology"/>
<feature type="domain" description="Rhodopsin" evidence="7">
    <location>
        <begin position="87"/>
        <end position="307"/>
    </location>
</feature>
<dbReference type="OMA" id="IAGRHEW"/>
<dbReference type="InterPro" id="IPR052337">
    <property type="entry name" value="SAT4-like"/>
</dbReference>
<name>A7EHW4_SCLS1</name>
<comment type="similarity">
    <text evidence="5">Belongs to the SAT4 family.</text>
</comment>
<feature type="transmembrane region" description="Helical" evidence="6">
    <location>
        <begin position="103"/>
        <end position="125"/>
    </location>
</feature>
<dbReference type="eggNOG" id="ENOG502SRWS">
    <property type="taxonomic scope" value="Eukaryota"/>
</dbReference>
<feature type="transmembrane region" description="Helical" evidence="6">
    <location>
        <begin position="145"/>
        <end position="172"/>
    </location>
</feature>
<keyword evidence="9" id="KW-1185">Reference proteome</keyword>
<dbReference type="AlphaFoldDB" id="A7EHW4"/>
<sequence length="310" mass="35073">MCEGVREGGREVNYWRKRYREDIIVCKDMEEMGKMVCSSIPSYLQDVPALEPPPGITSNLAHPEDKGYVLIIVCSILLFLMILCFSARVYVRFTSRTYVWGDVTCLFAIIFAIAYYIASIIGVVKGPVGKHQWDVTIGDVTSDDFIIAVAFLSNVLFSPTLLLTKLTLFALYLELFHPFKWLKICVYIGIITTSIFYLATGTLMTVWSSPSHGQTWQTHLFTMEQQYAQIYASPFAAVGLAIDLYLLVLPLKAVYDLYLPLKRKFEVGVVFLTGIFACIASTLSVYYRFINKQSNTKDTTWSLQNVIISS</sequence>
<dbReference type="RefSeq" id="XP_001593479.1">
    <property type="nucleotide sequence ID" value="XM_001593429.1"/>
</dbReference>
<evidence type="ECO:0000256" key="1">
    <source>
        <dbReference type="ARBA" id="ARBA00004141"/>
    </source>
</evidence>
<feature type="transmembrane region" description="Helical" evidence="6">
    <location>
        <begin position="269"/>
        <end position="289"/>
    </location>
</feature>
<dbReference type="InParanoid" id="A7EHW4"/>
<reference evidence="9" key="1">
    <citation type="journal article" date="2011" name="PLoS Genet.">
        <title>Genomic analysis of the necrotrophic fungal pathogens Sclerotinia sclerotiorum and Botrytis cinerea.</title>
        <authorList>
            <person name="Amselem J."/>
            <person name="Cuomo C.A."/>
            <person name="van Kan J.A."/>
            <person name="Viaud M."/>
            <person name="Benito E.P."/>
            <person name="Couloux A."/>
            <person name="Coutinho P.M."/>
            <person name="de Vries R.P."/>
            <person name="Dyer P.S."/>
            <person name="Fillinger S."/>
            <person name="Fournier E."/>
            <person name="Gout L."/>
            <person name="Hahn M."/>
            <person name="Kohn L."/>
            <person name="Lapalu N."/>
            <person name="Plummer K.M."/>
            <person name="Pradier J.M."/>
            <person name="Quevillon E."/>
            <person name="Sharon A."/>
            <person name="Simon A."/>
            <person name="ten Have A."/>
            <person name="Tudzynski B."/>
            <person name="Tudzynski P."/>
            <person name="Wincker P."/>
            <person name="Andrew M."/>
            <person name="Anthouard V."/>
            <person name="Beever R.E."/>
            <person name="Beffa R."/>
            <person name="Benoit I."/>
            <person name="Bouzid O."/>
            <person name="Brault B."/>
            <person name="Chen Z."/>
            <person name="Choquer M."/>
            <person name="Collemare J."/>
            <person name="Cotton P."/>
            <person name="Danchin E.G."/>
            <person name="Da Silva C."/>
            <person name="Gautier A."/>
            <person name="Giraud C."/>
            <person name="Giraud T."/>
            <person name="Gonzalez C."/>
            <person name="Grossetete S."/>
            <person name="Guldener U."/>
            <person name="Henrissat B."/>
            <person name="Howlett B.J."/>
            <person name="Kodira C."/>
            <person name="Kretschmer M."/>
            <person name="Lappartient A."/>
            <person name="Leroch M."/>
            <person name="Levis C."/>
            <person name="Mauceli E."/>
            <person name="Neuveglise C."/>
            <person name="Oeser B."/>
            <person name="Pearson M."/>
            <person name="Poulain J."/>
            <person name="Poussereau N."/>
            <person name="Quesneville H."/>
            <person name="Rascle C."/>
            <person name="Schumacher J."/>
            <person name="Segurens B."/>
            <person name="Sexton A."/>
            <person name="Silva E."/>
            <person name="Sirven C."/>
            <person name="Soanes D.M."/>
            <person name="Talbot N.J."/>
            <person name="Templeton M."/>
            <person name="Yandava C."/>
            <person name="Yarden O."/>
            <person name="Zeng Q."/>
            <person name="Rollins J.A."/>
            <person name="Lebrun M.H."/>
            <person name="Dickman M."/>
        </authorList>
    </citation>
    <scope>NUCLEOTIDE SEQUENCE [LARGE SCALE GENOMIC DNA]</scope>
    <source>
        <strain evidence="9">ATCC 18683 / 1980 / Ss-1</strain>
    </source>
</reference>
<protein>
    <recommendedName>
        <fullName evidence="7">Rhodopsin domain-containing protein</fullName>
    </recommendedName>
</protein>
<feature type="transmembrane region" description="Helical" evidence="6">
    <location>
        <begin position="68"/>
        <end position="91"/>
    </location>
</feature>
<dbReference type="EMBL" id="CH476626">
    <property type="protein sequence ID" value="EDO02430.1"/>
    <property type="molecule type" value="Genomic_DNA"/>
</dbReference>
<evidence type="ECO:0000256" key="3">
    <source>
        <dbReference type="ARBA" id="ARBA00022989"/>
    </source>
</evidence>
<evidence type="ECO:0000256" key="4">
    <source>
        <dbReference type="ARBA" id="ARBA00023136"/>
    </source>
</evidence>
<accession>A7EHW4</accession>
<dbReference type="HOGENOM" id="CLU_028200_12_0_1"/>
<dbReference type="Pfam" id="PF20684">
    <property type="entry name" value="Fung_rhodopsin"/>
    <property type="match status" value="1"/>
</dbReference>
<dbReference type="Proteomes" id="UP000001312">
    <property type="component" value="Unassembled WGS sequence"/>
</dbReference>
<dbReference type="PANTHER" id="PTHR33048:SF158">
    <property type="entry name" value="MEMBRANE PROTEIN PTH11-LIKE, PUTATIVE-RELATED"/>
    <property type="match status" value="1"/>
</dbReference>
<evidence type="ECO:0000256" key="2">
    <source>
        <dbReference type="ARBA" id="ARBA00022692"/>
    </source>
</evidence>
<feature type="transmembrane region" description="Helical" evidence="6">
    <location>
        <begin position="184"/>
        <end position="207"/>
    </location>
</feature>
<organism evidence="8 9">
    <name type="scientific">Sclerotinia sclerotiorum (strain ATCC 18683 / 1980 / Ss-1)</name>
    <name type="common">White mold</name>
    <name type="synonym">Whetzelinia sclerotiorum</name>
    <dbReference type="NCBI Taxonomy" id="665079"/>
    <lineage>
        <taxon>Eukaryota</taxon>
        <taxon>Fungi</taxon>
        <taxon>Dikarya</taxon>
        <taxon>Ascomycota</taxon>
        <taxon>Pezizomycotina</taxon>
        <taxon>Leotiomycetes</taxon>
        <taxon>Helotiales</taxon>
        <taxon>Sclerotiniaceae</taxon>
        <taxon>Sclerotinia</taxon>
    </lineage>
</organism>
<dbReference type="PANTHER" id="PTHR33048">
    <property type="entry name" value="PTH11-LIKE INTEGRAL MEMBRANE PROTEIN (AFU_ORTHOLOGUE AFUA_5G11245)"/>
    <property type="match status" value="1"/>
</dbReference>
<keyword evidence="2 6" id="KW-0812">Transmembrane</keyword>
<evidence type="ECO:0000313" key="8">
    <source>
        <dbReference type="EMBL" id="EDO02430.1"/>
    </source>
</evidence>
<evidence type="ECO:0000256" key="5">
    <source>
        <dbReference type="ARBA" id="ARBA00038359"/>
    </source>
</evidence>